<name>A0A8H7MIP7_9PLEO</name>
<keyword evidence="4" id="KW-1185">Reference proteome</keyword>
<reference evidence="3" key="1">
    <citation type="submission" date="2018-12" db="EMBL/GenBank/DDBJ databases">
        <authorList>
            <person name="Syme R.A."/>
            <person name="Farfan-Caceres L."/>
            <person name="Lichtenzveig J."/>
        </authorList>
    </citation>
    <scope>NUCLEOTIDE SEQUENCE</scope>
    <source>
        <strain evidence="3">Al4</strain>
    </source>
</reference>
<evidence type="ECO:0000313" key="4">
    <source>
        <dbReference type="Proteomes" id="UP000651452"/>
    </source>
</evidence>
<feature type="transmembrane region" description="Helical" evidence="2">
    <location>
        <begin position="528"/>
        <end position="550"/>
    </location>
</feature>
<keyword evidence="2" id="KW-1133">Transmembrane helix</keyword>
<proteinExistence type="predicted"/>
<evidence type="ECO:0000256" key="2">
    <source>
        <dbReference type="SAM" id="Phobius"/>
    </source>
</evidence>
<sequence>MSSVLRTSYEVVQQRDVPEPRESQQNESRDVTPGPPKEARADVDAVHTSEGSIGWMVPSAMIGFFLFATVVAIIHYIYCQHLDDKFVESTIPQAWNNAFSIIFARVFSTALAASASTAFTQILWWYLRRRALSLSNIDALFSINCSPLHLYQVGLLKVTPILWFFGLLIPFISIATIFPPGSLVVQQLPDVQTAMAMVPTLDVDYRGNNSAVDFWAYAMFDHGTDGEYRSPLIRYLSLGKRTLLEGSYLTRPSPCGANCTYNLVFSAPSLQCEQDTPNPSLEGRVFKLYSNVSQSEAISGSWNPRTIDFMAAPYQANLTESDDGHTSLYKFDLTYRDQTTNGLRNTSCTTLDANYTANITYENSVQTVTVDIAQGQALNATILSINSLFYHVVQAPDPTATNLTWENAPMRYFSEESLSELYHGVQLRSIRDALIRPLSGAISSFGINDEYFTTNTIIQETPLASMAYNETLFNYPKIYFDLSPSALQDLMTNVTISILNDATNMTSTLVTKTVYKSGYVFKDEARLIGAYAGTLGACLIFVLLGFGALWQNGTPAFSGGFLQIMCTTTYGDSVMNRVAQGFSQRGIENLPKDLSKLKVRYGLVTDGAGEKKYAAFGTVAETEVLLKRAR</sequence>
<feature type="region of interest" description="Disordered" evidence="1">
    <location>
        <begin position="1"/>
        <end position="42"/>
    </location>
</feature>
<gene>
    <name evidence="3" type="ORF">EKO04_006817</name>
</gene>
<comment type="caution">
    <text evidence="3">The sequence shown here is derived from an EMBL/GenBank/DDBJ whole genome shotgun (WGS) entry which is preliminary data.</text>
</comment>
<dbReference type="EMBL" id="RZGK01000012">
    <property type="protein sequence ID" value="KAF9694807.1"/>
    <property type="molecule type" value="Genomic_DNA"/>
</dbReference>
<dbReference type="AlphaFoldDB" id="A0A8H7MIP7"/>
<evidence type="ECO:0000256" key="1">
    <source>
        <dbReference type="SAM" id="MobiDB-lite"/>
    </source>
</evidence>
<feature type="transmembrane region" description="Helical" evidence="2">
    <location>
        <begin position="98"/>
        <end position="127"/>
    </location>
</feature>
<dbReference type="OrthoDB" id="5322539at2759"/>
<dbReference type="PANTHER" id="PTHR35041">
    <property type="entry name" value="MEDIATOR OF RNA POLYMERASE II TRANSCRIPTION SUBUNIT 1"/>
    <property type="match status" value="1"/>
</dbReference>
<feature type="transmembrane region" description="Helical" evidence="2">
    <location>
        <begin position="161"/>
        <end position="185"/>
    </location>
</feature>
<feature type="transmembrane region" description="Helical" evidence="2">
    <location>
        <begin position="55"/>
        <end position="78"/>
    </location>
</feature>
<protein>
    <submittedName>
        <fullName evidence="3">Uncharacterized protein</fullName>
    </submittedName>
</protein>
<evidence type="ECO:0000313" key="3">
    <source>
        <dbReference type="EMBL" id="KAF9694807.1"/>
    </source>
</evidence>
<keyword evidence="2" id="KW-0812">Transmembrane</keyword>
<dbReference type="PANTHER" id="PTHR35041:SF6">
    <property type="entry name" value="FORMYLMETHIONINE DEFORMYLASE-LIKE PROTEIN-RELATED"/>
    <property type="match status" value="1"/>
</dbReference>
<organism evidence="3 4">
    <name type="scientific">Ascochyta lentis</name>
    <dbReference type="NCBI Taxonomy" id="205686"/>
    <lineage>
        <taxon>Eukaryota</taxon>
        <taxon>Fungi</taxon>
        <taxon>Dikarya</taxon>
        <taxon>Ascomycota</taxon>
        <taxon>Pezizomycotina</taxon>
        <taxon>Dothideomycetes</taxon>
        <taxon>Pleosporomycetidae</taxon>
        <taxon>Pleosporales</taxon>
        <taxon>Pleosporineae</taxon>
        <taxon>Didymellaceae</taxon>
        <taxon>Ascochyta</taxon>
    </lineage>
</organism>
<dbReference type="Proteomes" id="UP000651452">
    <property type="component" value="Unassembled WGS sequence"/>
</dbReference>
<accession>A0A8H7MIP7</accession>
<feature type="compositionally biased region" description="Basic and acidic residues" evidence="1">
    <location>
        <begin position="16"/>
        <end position="30"/>
    </location>
</feature>
<reference evidence="3" key="2">
    <citation type="submission" date="2020-09" db="EMBL/GenBank/DDBJ databases">
        <title>Reference genome assembly for Australian Ascochyta lentis isolate Al4.</title>
        <authorList>
            <person name="Lee R.C."/>
            <person name="Farfan-Caceres L.M."/>
            <person name="Debler J.W."/>
            <person name="Williams A.H."/>
            <person name="Henares B.M."/>
        </authorList>
    </citation>
    <scope>NUCLEOTIDE SEQUENCE</scope>
    <source>
        <strain evidence="3">Al4</strain>
    </source>
</reference>
<keyword evidence="2" id="KW-0472">Membrane</keyword>